<evidence type="ECO:0000256" key="3">
    <source>
        <dbReference type="ARBA" id="ARBA00022741"/>
    </source>
</evidence>
<dbReference type="Gene3D" id="3.30.200.20">
    <property type="entry name" value="Phosphorylase Kinase, domain 1"/>
    <property type="match status" value="1"/>
</dbReference>
<name>A0A6P3RE77_PTEVA</name>
<dbReference type="FunFam" id="3.30.200.20:FF:000941">
    <property type="entry name" value="Ribosomal protein S6 kinase alpha-3"/>
    <property type="match status" value="1"/>
</dbReference>
<evidence type="ECO:0000256" key="2">
    <source>
        <dbReference type="ARBA" id="ARBA00022679"/>
    </source>
</evidence>
<keyword evidence="3 6" id="KW-0547">Nucleotide-binding</keyword>
<feature type="region of interest" description="Disordered" evidence="7">
    <location>
        <begin position="119"/>
        <end position="161"/>
    </location>
</feature>
<keyword evidence="2" id="KW-0808">Transferase</keyword>
<dbReference type="OrthoDB" id="9807121at2759"/>
<evidence type="ECO:0000256" key="1">
    <source>
        <dbReference type="ARBA" id="ARBA00022527"/>
    </source>
</evidence>
<dbReference type="GO" id="GO:0004674">
    <property type="term" value="F:protein serine/threonine kinase activity"/>
    <property type="evidence" value="ECO:0007669"/>
    <property type="project" value="UniProtKB-KW"/>
</dbReference>
<dbReference type="AlphaFoldDB" id="A0A6P3RE77"/>
<feature type="binding site" evidence="6">
    <location>
        <position position="91"/>
    </location>
    <ligand>
        <name>ATP</name>
        <dbReference type="ChEBI" id="CHEBI:30616"/>
    </ligand>
</feature>
<organism evidence="8 9">
    <name type="scientific">Pteropus vampyrus</name>
    <name type="common">Large flying fox</name>
    <dbReference type="NCBI Taxonomy" id="132908"/>
    <lineage>
        <taxon>Eukaryota</taxon>
        <taxon>Metazoa</taxon>
        <taxon>Chordata</taxon>
        <taxon>Craniata</taxon>
        <taxon>Vertebrata</taxon>
        <taxon>Euteleostomi</taxon>
        <taxon>Mammalia</taxon>
        <taxon>Eutheria</taxon>
        <taxon>Laurasiatheria</taxon>
        <taxon>Chiroptera</taxon>
        <taxon>Yinpterochiroptera</taxon>
        <taxon>Pteropodoidea</taxon>
        <taxon>Pteropodidae</taxon>
        <taxon>Pteropodinae</taxon>
        <taxon>Pteropus</taxon>
    </lineage>
</organism>
<dbReference type="PANTHER" id="PTHR24351">
    <property type="entry name" value="RIBOSOMAL PROTEIN S6 KINASE"/>
    <property type="match status" value="1"/>
</dbReference>
<dbReference type="KEGG" id="pvp:105303706"/>
<feature type="compositionally biased region" description="Polar residues" evidence="7">
    <location>
        <begin position="135"/>
        <end position="151"/>
    </location>
</feature>
<evidence type="ECO:0000256" key="4">
    <source>
        <dbReference type="ARBA" id="ARBA00022777"/>
    </source>
</evidence>
<dbReference type="GO" id="GO:0005524">
    <property type="term" value="F:ATP binding"/>
    <property type="evidence" value="ECO:0007669"/>
    <property type="project" value="UniProtKB-UniRule"/>
</dbReference>
<evidence type="ECO:0000256" key="7">
    <source>
        <dbReference type="SAM" id="MobiDB-lite"/>
    </source>
</evidence>
<dbReference type="SUPFAM" id="SSF56112">
    <property type="entry name" value="Protein kinase-like (PK-like)"/>
    <property type="match status" value="1"/>
</dbReference>
<evidence type="ECO:0000313" key="9">
    <source>
        <dbReference type="RefSeq" id="XP_011375772.2"/>
    </source>
</evidence>
<protein>
    <submittedName>
        <fullName evidence="9">Ribosomal protein S6 kinase alpha-2</fullName>
    </submittedName>
</protein>
<dbReference type="RefSeq" id="XP_011375772.2">
    <property type="nucleotide sequence ID" value="XM_011377470.2"/>
</dbReference>
<gene>
    <name evidence="9" type="primary">RPS6KA2</name>
</gene>
<dbReference type="InterPro" id="IPR011009">
    <property type="entry name" value="Kinase-like_dom_sf"/>
</dbReference>
<dbReference type="InterPro" id="IPR017441">
    <property type="entry name" value="Protein_kinase_ATP_BS"/>
</dbReference>
<accession>A0A6P3RE77</accession>
<evidence type="ECO:0000256" key="5">
    <source>
        <dbReference type="ARBA" id="ARBA00022840"/>
    </source>
</evidence>
<proteinExistence type="predicted"/>
<keyword evidence="4 9" id="KW-0418">Kinase</keyword>
<keyword evidence="5 6" id="KW-0067">ATP-binding</keyword>
<dbReference type="GeneID" id="105303706"/>
<dbReference type="CTD" id="6196"/>
<keyword evidence="8" id="KW-1185">Reference proteome</keyword>
<sequence length="161" mass="17743">MELSMKKFTVRRFFSVYLRKKSRSKSSSLSRLEEEGVVKEIDISHHVKEGFEKADPSQFELLKVLGQGSYGKVFLVRKVKGSDARQLYAMKVLKKATLKGEGFARGGPRVGRVRAACAGRGPESTCPRLPHCSGRPSTGAGQTQRSGSEHVSTPPRALHRS</sequence>
<keyword evidence="1" id="KW-0723">Serine/threonine-protein kinase</keyword>
<evidence type="ECO:0000313" key="8">
    <source>
        <dbReference type="Proteomes" id="UP000515202"/>
    </source>
</evidence>
<dbReference type="PROSITE" id="PS00107">
    <property type="entry name" value="PROTEIN_KINASE_ATP"/>
    <property type="match status" value="1"/>
</dbReference>
<reference evidence="9" key="1">
    <citation type="submission" date="2025-08" db="UniProtKB">
        <authorList>
            <consortium name="RefSeq"/>
        </authorList>
    </citation>
    <scope>IDENTIFICATION</scope>
    <source>
        <tissue evidence="9">Kidney</tissue>
    </source>
</reference>
<evidence type="ECO:0000256" key="6">
    <source>
        <dbReference type="PROSITE-ProRule" id="PRU10141"/>
    </source>
</evidence>
<dbReference type="Proteomes" id="UP000515202">
    <property type="component" value="Unplaced"/>
</dbReference>